<keyword evidence="1" id="KW-0812">Transmembrane</keyword>
<dbReference type="AlphaFoldDB" id="A0A1M8A1T0"/>
<feature type="transmembrane region" description="Helical" evidence="1">
    <location>
        <begin position="212"/>
        <end position="233"/>
    </location>
</feature>
<organism evidence="2 3">
    <name type="scientific">Malassezia sympodialis (strain ATCC 42132)</name>
    <name type="common">Atopic eczema-associated yeast</name>
    <dbReference type="NCBI Taxonomy" id="1230383"/>
    <lineage>
        <taxon>Eukaryota</taxon>
        <taxon>Fungi</taxon>
        <taxon>Dikarya</taxon>
        <taxon>Basidiomycota</taxon>
        <taxon>Ustilaginomycotina</taxon>
        <taxon>Malasseziomycetes</taxon>
        <taxon>Malasseziales</taxon>
        <taxon>Malasseziaceae</taxon>
        <taxon>Malassezia</taxon>
    </lineage>
</organism>
<feature type="transmembrane region" description="Helical" evidence="1">
    <location>
        <begin position="45"/>
        <end position="63"/>
    </location>
</feature>
<evidence type="ECO:0000313" key="2">
    <source>
        <dbReference type="EMBL" id="SHO76373.1"/>
    </source>
</evidence>
<sequence>MSQRKGKTMNEELLSQYDDVSNMMDDTEQEQVIDKLRADNDKANYLYRAALLVVYALVGFLYLTPIPTYLTGSHPKSHITLFLHHQSMIGTEDDLTYLPALPIYIAVLLYLGYIMYLATYELATRAGILQPKGVAYPAQPHPFGTAPRWIVPVLRDIRLQPSGSARADPDKQSTKTELTKVLPPPIVYLGFLWVCTWPVPLVTFGAGAFDDAAWWSFPFGALSLHLLVEWWIYKAERDMVGLAGLKYNYKGA</sequence>
<accession>A0A1M8A1T0</accession>
<dbReference type="OrthoDB" id="3357787at2759"/>
<evidence type="ECO:0000313" key="3">
    <source>
        <dbReference type="Proteomes" id="UP000186303"/>
    </source>
</evidence>
<name>A0A1M8A1T0_MALS4</name>
<keyword evidence="1" id="KW-1133">Transmembrane helix</keyword>
<proteinExistence type="predicted"/>
<feature type="transmembrane region" description="Helical" evidence="1">
    <location>
        <begin position="97"/>
        <end position="118"/>
    </location>
</feature>
<evidence type="ECO:0000256" key="1">
    <source>
        <dbReference type="SAM" id="Phobius"/>
    </source>
</evidence>
<gene>
    <name evidence="2" type="ORF">MSYG_0711</name>
</gene>
<keyword evidence="1" id="KW-0472">Membrane</keyword>
<dbReference type="OMA" id="GTHPENH"/>
<protein>
    <submittedName>
        <fullName evidence="2">Uncharacterized protein</fullName>
    </submittedName>
</protein>
<reference evidence="3" key="1">
    <citation type="journal article" date="2017" name="Nucleic Acids Res.">
        <title>Proteogenomics produces comprehensive and highly accurate protein-coding gene annotation in a complete genome assembly of Malassezia sympodialis.</title>
        <authorList>
            <person name="Zhu Y."/>
            <person name="Engstroem P.G."/>
            <person name="Tellgren-Roth C."/>
            <person name="Baudo C.D."/>
            <person name="Kennell J.C."/>
            <person name="Sun S."/>
            <person name="Billmyre R.B."/>
            <person name="Schroeder M.S."/>
            <person name="Andersson A."/>
            <person name="Holm T."/>
            <person name="Sigurgeirsson B."/>
            <person name="Wu G."/>
            <person name="Sankaranarayanan S.R."/>
            <person name="Siddharthan R."/>
            <person name="Sanyal K."/>
            <person name="Lundeberg J."/>
            <person name="Nystedt B."/>
            <person name="Boekhout T."/>
            <person name="Dawson T.L. Jr."/>
            <person name="Heitman J."/>
            <person name="Scheynius A."/>
            <person name="Lehtioe J."/>
        </authorList>
    </citation>
    <scope>NUCLEOTIDE SEQUENCE [LARGE SCALE GENOMIC DNA]</scope>
    <source>
        <strain evidence="3">ATCC 42132</strain>
    </source>
</reference>
<feature type="transmembrane region" description="Helical" evidence="1">
    <location>
        <begin position="186"/>
        <end position="206"/>
    </location>
</feature>
<dbReference type="Proteomes" id="UP000186303">
    <property type="component" value="Chromosome 1"/>
</dbReference>
<dbReference type="EMBL" id="LT671821">
    <property type="protein sequence ID" value="SHO76373.1"/>
    <property type="molecule type" value="Genomic_DNA"/>
</dbReference>
<dbReference type="VEuPathDB" id="FungiDB:MSYG_0711"/>
<keyword evidence="3" id="KW-1185">Reference proteome</keyword>